<dbReference type="GO" id="GO:0046910">
    <property type="term" value="F:pectinesterase inhibitor activity"/>
    <property type="evidence" value="ECO:0007669"/>
    <property type="project" value="UniProtKB-ARBA"/>
</dbReference>
<evidence type="ECO:0000259" key="4">
    <source>
        <dbReference type="SMART" id="SM00856"/>
    </source>
</evidence>
<dbReference type="Gene3D" id="1.20.140.40">
    <property type="entry name" value="Invertase/pectin methylesterase inhibitor family protein"/>
    <property type="match status" value="2"/>
</dbReference>
<dbReference type="Proteomes" id="UP001295469">
    <property type="component" value="Chromosome C03"/>
</dbReference>
<dbReference type="InterPro" id="IPR051955">
    <property type="entry name" value="PME_Inhibitor"/>
</dbReference>
<organism evidence="5">
    <name type="scientific">Brassica napus</name>
    <name type="common">Rape</name>
    <dbReference type="NCBI Taxonomy" id="3708"/>
    <lineage>
        <taxon>Eukaryota</taxon>
        <taxon>Viridiplantae</taxon>
        <taxon>Streptophyta</taxon>
        <taxon>Embryophyta</taxon>
        <taxon>Tracheophyta</taxon>
        <taxon>Spermatophyta</taxon>
        <taxon>Magnoliopsida</taxon>
        <taxon>eudicotyledons</taxon>
        <taxon>Gunneridae</taxon>
        <taxon>Pentapetalae</taxon>
        <taxon>rosids</taxon>
        <taxon>malvids</taxon>
        <taxon>Brassicales</taxon>
        <taxon>Brassicaceae</taxon>
        <taxon>Brassiceae</taxon>
        <taxon>Brassica</taxon>
    </lineage>
</organism>
<evidence type="ECO:0000313" key="5">
    <source>
        <dbReference type="EMBL" id="CAF1707726.1"/>
    </source>
</evidence>
<dbReference type="CDD" id="cd15798">
    <property type="entry name" value="PMEI-like_3"/>
    <property type="match status" value="2"/>
</dbReference>
<feature type="signal peptide" evidence="3">
    <location>
        <begin position="1"/>
        <end position="23"/>
    </location>
</feature>
<evidence type="ECO:0000256" key="3">
    <source>
        <dbReference type="SAM" id="SignalP"/>
    </source>
</evidence>
<dbReference type="AlphaFoldDB" id="A0A816IG97"/>
<evidence type="ECO:0000256" key="2">
    <source>
        <dbReference type="ARBA" id="ARBA00038471"/>
    </source>
</evidence>
<protein>
    <submittedName>
        <fullName evidence="5">(rape) hypothetical protein</fullName>
    </submittedName>
</protein>
<proteinExistence type="inferred from homology"/>
<gene>
    <name evidence="5" type="ORF">DARMORV10_C03P64540.1</name>
</gene>
<dbReference type="PANTHER" id="PTHR31080:SF275">
    <property type="entry name" value="PLANT INVERTASE_PECTIN METHYLESTERASE INHIBITOR SUPERFAMILY PROTEIN"/>
    <property type="match status" value="1"/>
</dbReference>
<evidence type="ECO:0000256" key="1">
    <source>
        <dbReference type="ARBA" id="ARBA00022729"/>
    </source>
</evidence>
<dbReference type="PANTHER" id="PTHR31080">
    <property type="entry name" value="PECTINESTERASE INHIBITOR-LIKE"/>
    <property type="match status" value="1"/>
</dbReference>
<dbReference type="FunFam" id="1.20.140.40:FF:000005">
    <property type="entry name" value="Pectin methylesterase inhibitor 1"/>
    <property type="match status" value="2"/>
</dbReference>
<dbReference type="NCBIfam" id="TIGR01614">
    <property type="entry name" value="PME_inhib"/>
    <property type="match status" value="2"/>
</dbReference>
<dbReference type="EMBL" id="HG994367">
    <property type="protein sequence ID" value="CAF1707726.1"/>
    <property type="molecule type" value="Genomic_DNA"/>
</dbReference>
<dbReference type="InterPro" id="IPR035513">
    <property type="entry name" value="Invertase/methylesterase_inhib"/>
</dbReference>
<name>A0A816IG97_BRANA</name>
<sequence>MAKLNQTFFLILSICYFLSPALTAATAASRAGTSNKAVNFIQSSCKTTTYPAVCFHSLSAYANAIQTSPKRLAETALAVTLSRAQSTKLFVSRLTRFKGLKKREVEAIKDCVEEINDTIDRLTKSVQEMKLCGSAKNQEQFAFHMSNAQTWTSAALTDENTCSDGFSGRVTDGRIKNSVRARIVNVGHETSNALSLINAFAKKMAGSFRFNHHFLASLLITITITTLKSVHTTTTTTTNTEFVKSSCTFTTYPRLCVTSLSTQSSLIQTSHKLIAHAALNITLASAKATSAMMVRLSSSSRLKPREVSAMRDCVEELGDTLEELRKSIGEMGQLSGSNYEVYMSDIQTWVSAALTNENTCSDGFEGDDMNGKVKVLVRGRILVIAHLTSNALALINHFASIHG</sequence>
<keyword evidence="1 3" id="KW-0732">Signal</keyword>
<dbReference type="SUPFAM" id="SSF101148">
    <property type="entry name" value="Plant invertase/pectin methylesterase inhibitor"/>
    <property type="match status" value="2"/>
</dbReference>
<reference evidence="5" key="1">
    <citation type="submission" date="2021-01" db="EMBL/GenBank/DDBJ databases">
        <authorList>
            <consortium name="Genoscope - CEA"/>
            <person name="William W."/>
        </authorList>
    </citation>
    <scope>NUCLEOTIDE SEQUENCE</scope>
</reference>
<accession>A0A816IG97</accession>
<feature type="chain" id="PRO_5032582931" evidence="3">
    <location>
        <begin position="24"/>
        <end position="403"/>
    </location>
</feature>
<dbReference type="SMART" id="SM00856">
    <property type="entry name" value="PMEI"/>
    <property type="match status" value="2"/>
</dbReference>
<comment type="similarity">
    <text evidence="2">Belongs to the PMEI family.</text>
</comment>
<feature type="domain" description="Pectinesterase inhibitor" evidence="4">
    <location>
        <begin position="238"/>
        <end position="394"/>
    </location>
</feature>
<dbReference type="InterPro" id="IPR006501">
    <property type="entry name" value="Pectinesterase_inhib_dom"/>
</dbReference>
<dbReference type="Pfam" id="PF04043">
    <property type="entry name" value="PMEI"/>
    <property type="match status" value="2"/>
</dbReference>
<feature type="domain" description="Pectinesterase inhibitor" evidence="4">
    <location>
        <begin position="36"/>
        <end position="196"/>
    </location>
</feature>